<evidence type="ECO:0000313" key="3">
    <source>
        <dbReference type="EMBL" id="CAH0515990.1"/>
    </source>
</evidence>
<dbReference type="Proteomes" id="UP001160483">
    <property type="component" value="Unassembled WGS sequence"/>
</dbReference>
<evidence type="ECO:0000313" key="5">
    <source>
        <dbReference type="Proteomes" id="UP001160483"/>
    </source>
</evidence>
<feature type="region of interest" description="Disordered" evidence="1">
    <location>
        <begin position="1"/>
        <end position="21"/>
    </location>
</feature>
<dbReference type="AlphaFoldDB" id="A0AAU9LBR4"/>
<dbReference type="Proteomes" id="UP001158986">
    <property type="component" value="Unassembled WGS sequence"/>
</dbReference>
<evidence type="ECO:0000313" key="2">
    <source>
        <dbReference type="EMBL" id="CAH0482159.1"/>
    </source>
</evidence>
<protein>
    <recommendedName>
        <fullName evidence="6">PX domain-containing protein</fullName>
    </recommendedName>
</protein>
<evidence type="ECO:0008006" key="6">
    <source>
        <dbReference type="Google" id="ProtNLM"/>
    </source>
</evidence>
<organism evidence="2 5">
    <name type="scientific">Peronospora belbahrii</name>
    <dbReference type="NCBI Taxonomy" id="622444"/>
    <lineage>
        <taxon>Eukaryota</taxon>
        <taxon>Sar</taxon>
        <taxon>Stramenopiles</taxon>
        <taxon>Oomycota</taxon>
        <taxon>Peronosporomycetes</taxon>
        <taxon>Peronosporales</taxon>
        <taxon>Peronosporaceae</taxon>
        <taxon>Peronospora</taxon>
    </lineage>
</organism>
<proteinExistence type="predicted"/>
<dbReference type="EMBL" id="CAKKTJ010000333">
    <property type="protein sequence ID" value="CAH0482159.1"/>
    <property type="molecule type" value="Genomic_DNA"/>
</dbReference>
<dbReference type="EMBL" id="CAKLCB010000151">
    <property type="protein sequence ID" value="CAH0515990.1"/>
    <property type="molecule type" value="Genomic_DNA"/>
</dbReference>
<evidence type="ECO:0000256" key="1">
    <source>
        <dbReference type="SAM" id="MobiDB-lite"/>
    </source>
</evidence>
<reference evidence="2 4" key="1">
    <citation type="submission" date="2021-11" db="EMBL/GenBank/DDBJ databases">
        <authorList>
            <person name="Islam A."/>
            <person name="Islam S."/>
            <person name="Flora M.S."/>
            <person name="Rahman M."/>
            <person name="Ziaur R.M."/>
            <person name="Epstein J.H."/>
            <person name="Hassan M."/>
            <person name="Klassen M."/>
            <person name="Woodard K."/>
            <person name="Webb A."/>
            <person name="Webby R.J."/>
            <person name="El Zowalaty M.E."/>
        </authorList>
    </citation>
    <scope>NUCLEOTIDE SEQUENCE</scope>
    <source>
        <strain evidence="3">Pbs1</strain>
        <strain evidence="2">Pbs3</strain>
    </source>
</reference>
<keyword evidence="4" id="KW-1185">Reference proteome</keyword>
<sequence length="232" mass="26435">MSRANSESSPTSPQIVMPSQTTADVLESTTSRSYTKPCGLRSSIVPLQRLECVRVAKKIQRNGHRFYVAAAFLQRSAARRRLSECVYKTLPASKLSPQAMRDFMMTEREPDFVVERRFSEFRHLRNDAVALARSNGAHVKTCPDCQDLLRMLLSSKHRNWTVKRMFGNKEHQFALLTTFVNDLLTLTVSVVECVSCGNVTEDMDKSCRIREQVAERLEEFLKPSYEPTLGII</sequence>
<accession>A0AAU9LBR4</accession>
<name>A0AAU9LBR4_9STRA</name>
<comment type="caution">
    <text evidence="2">The sequence shown here is derived from an EMBL/GenBank/DDBJ whole genome shotgun (WGS) entry which is preliminary data.</text>
</comment>
<evidence type="ECO:0000313" key="4">
    <source>
        <dbReference type="Proteomes" id="UP001158986"/>
    </source>
</evidence>
<gene>
    <name evidence="3" type="ORF">PBS001_LOCUS2676</name>
    <name evidence="2" type="ORF">PBS003_LOCUS8755</name>
</gene>